<evidence type="ECO:0000259" key="1">
    <source>
        <dbReference type="Pfam" id="PF01408"/>
    </source>
</evidence>
<feature type="domain" description="Gfo/Idh/MocA-like oxidoreductase N-terminal" evidence="1">
    <location>
        <begin position="2"/>
        <end position="116"/>
    </location>
</feature>
<dbReference type="Gene3D" id="3.40.50.720">
    <property type="entry name" value="NAD(P)-binding Rossmann-like Domain"/>
    <property type="match status" value="1"/>
</dbReference>
<dbReference type="SUPFAM" id="SSF55347">
    <property type="entry name" value="Glyceraldehyde-3-phosphate dehydrogenase-like, C-terminal domain"/>
    <property type="match status" value="1"/>
</dbReference>
<dbReference type="Pfam" id="PF01408">
    <property type="entry name" value="GFO_IDH_MocA"/>
    <property type="match status" value="1"/>
</dbReference>
<dbReference type="EMBL" id="LGFU01000045">
    <property type="protein sequence ID" value="KUK46279.1"/>
    <property type="molecule type" value="Genomic_DNA"/>
</dbReference>
<protein>
    <submittedName>
        <fullName evidence="3">Putative oxidoreductase</fullName>
    </submittedName>
</protein>
<name>A0A101FXK1_9CHLR</name>
<dbReference type="GO" id="GO:0000166">
    <property type="term" value="F:nucleotide binding"/>
    <property type="evidence" value="ECO:0007669"/>
    <property type="project" value="InterPro"/>
</dbReference>
<dbReference type="Gene3D" id="3.30.360.10">
    <property type="entry name" value="Dihydrodipicolinate Reductase, domain 2"/>
    <property type="match status" value="1"/>
</dbReference>
<dbReference type="PANTHER" id="PTHR43377:SF1">
    <property type="entry name" value="BILIVERDIN REDUCTASE A"/>
    <property type="match status" value="1"/>
</dbReference>
<evidence type="ECO:0000313" key="3">
    <source>
        <dbReference type="EMBL" id="KUK46279.1"/>
    </source>
</evidence>
<gene>
    <name evidence="3" type="ORF">XD73_0843</name>
</gene>
<dbReference type="Pfam" id="PF22725">
    <property type="entry name" value="GFO_IDH_MocA_C3"/>
    <property type="match status" value="1"/>
</dbReference>
<accession>A0A101FXK1</accession>
<dbReference type="InterPro" id="IPR051450">
    <property type="entry name" value="Gfo/Idh/MocA_Oxidoreductases"/>
</dbReference>
<dbReference type="PANTHER" id="PTHR43377">
    <property type="entry name" value="BILIVERDIN REDUCTASE A"/>
    <property type="match status" value="1"/>
</dbReference>
<organism evidence="3 4">
    <name type="scientific">Anaerolinea thermophila</name>
    <dbReference type="NCBI Taxonomy" id="167964"/>
    <lineage>
        <taxon>Bacteria</taxon>
        <taxon>Bacillati</taxon>
        <taxon>Chloroflexota</taxon>
        <taxon>Anaerolineae</taxon>
        <taxon>Anaerolineales</taxon>
        <taxon>Anaerolineaceae</taxon>
        <taxon>Anaerolinea</taxon>
    </lineage>
</organism>
<feature type="domain" description="GFO/IDH/MocA-like oxidoreductase" evidence="2">
    <location>
        <begin position="124"/>
        <end position="248"/>
    </location>
</feature>
<dbReference type="SUPFAM" id="SSF51735">
    <property type="entry name" value="NAD(P)-binding Rossmann-fold domains"/>
    <property type="match status" value="1"/>
</dbReference>
<proteinExistence type="predicted"/>
<dbReference type="InterPro" id="IPR000683">
    <property type="entry name" value="Gfo/Idh/MocA-like_OxRdtase_N"/>
</dbReference>
<comment type="caution">
    <text evidence="3">The sequence shown here is derived from an EMBL/GenBank/DDBJ whole genome shotgun (WGS) entry which is preliminary data.</text>
</comment>
<evidence type="ECO:0000313" key="4">
    <source>
        <dbReference type="Proteomes" id="UP000064249"/>
    </source>
</evidence>
<dbReference type="Proteomes" id="UP000064249">
    <property type="component" value="Unassembled WGS sequence"/>
</dbReference>
<reference evidence="3 4" key="1">
    <citation type="journal article" date="2015" name="MBio">
        <title>Genome-Resolved Metagenomic Analysis Reveals Roles for Candidate Phyla and Other Microbial Community Members in Biogeochemical Transformations in Oil Reservoirs.</title>
        <authorList>
            <person name="Hu P."/>
            <person name="Tom L."/>
            <person name="Singh A."/>
            <person name="Thomas B.C."/>
            <person name="Baker B.J."/>
            <person name="Piceno Y.M."/>
            <person name="Andersen G.L."/>
            <person name="Banfield J.F."/>
        </authorList>
    </citation>
    <scope>NUCLEOTIDE SEQUENCE [LARGE SCALE GENOMIC DNA]</scope>
    <source>
        <strain evidence="3">46_16</strain>
    </source>
</reference>
<dbReference type="InterPro" id="IPR036291">
    <property type="entry name" value="NAD(P)-bd_dom_sf"/>
</dbReference>
<sequence length="332" mass="37306">MKFLVAGLGSIGRRHLRNLVTLGEKDVILFRTHQATLSDADLADFPVETDLEKALALQPDAVIVSNPTSLHLQVAIPAAQVGCNLLLEKPLSTDCAGLDTLHELMEKSQKQALVGFQFRFHPAFQKIENWLQEGLIGRIISTSVYWGEYLPAWHPWEDYRTAYSARKDLGGGVVLTLCHPIDYVRWLLGEVHSVAAFVGHVSDLDLEVEDMAEITMKHTNGAISHIHLDYYRQPKRHSLEITGSKGSIIWNEEENIARLFAADSQGYLTFQPEPSFERNDLFLAEMYHFLSMLKDGERSVCSLEDGIRVQHILSAIYQSADQGQQEVILLKG</sequence>
<evidence type="ECO:0000259" key="2">
    <source>
        <dbReference type="Pfam" id="PF22725"/>
    </source>
</evidence>
<dbReference type="InterPro" id="IPR055170">
    <property type="entry name" value="GFO_IDH_MocA-like_dom"/>
</dbReference>
<dbReference type="AlphaFoldDB" id="A0A101FXK1"/>